<dbReference type="RefSeq" id="WP_162669695.1">
    <property type="nucleotide sequence ID" value="NZ_LR593886.1"/>
</dbReference>
<keyword evidence="2" id="KW-1185">Reference proteome</keyword>
<name>A0A6P2D497_9BACT</name>
<dbReference type="KEGG" id="gms:SOIL9_24590"/>
<organism evidence="1 2">
    <name type="scientific">Gemmata massiliana</name>
    <dbReference type="NCBI Taxonomy" id="1210884"/>
    <lineage>
        <taxon>Bacteria</taxon>
        <taxon>Pseudomonadati</taxon>
        <taxon>Planctomycetota</taxon>
        <taxon>Planctomycetia</taxon>
        <taxon>Gemmatales</taxon>
        <taxon>Gemmataceae</taxon>
        <taxon>Gemmata</taxon>
    </lineage>
</organism>
<accession>A0A6P2D497</accession>
<reference evidence="1 2" key="1">
    <citation type="submission" date="2019-05" db="EMBL/GenBank/DDBJ databases">
        <authorList>
            <consortium name="Science for Life Laboratories"/>
        </authorList>
    </citation>
    <scope>NUCLEOTIDE SEQUENCE [LARGE SCALE GENOMIC DNA]</scope>
    <source>
        <strain evidence="1">Soil9</strain>
    </source>
</reference>
<dbReference type="Proteomes" id="UP000464178">
    <property type="component" value="Chromosome"/>
</dbReference>
<evidence type="ECO:0000313" key="2">
    <source>
        <dbReference type="Proteomes" id="UP000464178"/>
    </source>
</evidence>
<proteinExistence type="predicted"/>
<evidence type="ECO:0000313" key="1">
    <source>
        <dbReference type="EMBL" id="VTR95255.1"/>
    </source>
</evidence>
<protein>
    <submittedName>
        <fullName evidence="1">Uncharacterized protein</fullName>
    </submittedName>
</protein>
<sequence length="70" mass="7885">MSVALEQLIAFVQLVRKVRDAQVIYRRTIDARLRHALPLMEQQLDTEALLLEESLRRDAELLAIAEGGGA</sequence>
<gene>
    <name evidence="1" type="ORF">SOIL9_24590</name>
</gene>
<dbReference type="AlphaFoldDB" id="A0A6P2D497"/>
<dbReference type="EMBL" id="LR593886">
    <property type="protein sequence ID" value="VTR95255.1"/>
    <property type="molecule type" value="Genomic_DNA"/>
</dbReference>